<evidence type="ECO:0000313" key="1">
    <source>
        <dbReference type="EMBL" id="KAK8398643.1"/>
    </source>
</evidence>
<dbReference type="EMBL" id="JARAKH010000012">
    <property type="protein sequence ID" value="KAK8398643.1"/>
    <property type="molecule type" value="Genomic_DNA"/>
</dbReference>
<sequence length="93" mass="9977">MASGSPARSMTAKRRTTCSVSCIPAGAWSGRAAGWLRLPLLRHHLAALIAALPLRDLIPSQPPLVPRVSTEMLARFDSPCGVMLVRSCVELVE</sequence>
<dbReference type="Proteomes" id="UP001487740">
    <property type="component" value="Unassembled WGS sequence"/>
</dbReference>
<gene>
    <name evidence="1" type="ORF">O3P69_004046</name>
</gene>
<accession>A0AAW0UHG4</accession>
<organism evidence="1 2">
    <name type="scientific">Scylla paramamosain</name>
    <name type="common">Mud crab</name>
    <dbReference type="NCBI Taxonomy" id="85552"/>
    <lineage>
        <taxon>Eukaryota</taxon>
        <taxon>Metazoa</taxon>
        <taxon>Ecdysozoa</taxon>
        <taxon>Arthropoda</taxon>
        <taxon>Crustacea</taxon>
        <taxon>Multicrustacea</taxon>
        <taxon>Malacostraca</taxon>
        <taxon>Eumalacostraca</taxon>
        <taxon>Eucarida</taxon>
        <taxon>Decapoda</taxon>
        <taxon>Pleocyemata</taxon>
        <taxon>Brachyura</taxon>
        <taxon>Eubrachyura</taxon>
        <taxon>Portunoidea</taxon>
        <taxon>Portunidae</taxon>
        <taxon>Portuninae</taxon>
        <taxon>Scylla</taxon>
    </lineage>
</organism>
<proteinExistence type="predicted"/>
<protein>
    <submittedName>
        <fullName evidence="1">Uncharacterized protein</fullName>
    </submittedName>
</protein>
<evidence type="ECO:0000313" key="2">
    <source>
        <dbReference type="Proteomes" id="UP001487740"/>
    </source>
</evidence>
<name>A0AAW0UHG4_SCYPA</name>
<keyword evidence="2" id="KW-1185">Reference proteome</keyword>
<dbReference type="AlphaFoldDB" id="A0AAW0UHG4"/>
<comment type="caution">
    <text evidence="1">The sequence shown here is derived from an EMBL/GenBank/DDBJ whole genome shotgun (WGS) entry which is preliminary data.</text>
</comment>
<reference evidence="1 2" key="1">
    <citation type="submission" date="2023-03" db="EMBL/GenBank/DDBJ databases">
        <title>High-quality genome of Scylla paramamosain provides insights in environmental adaptation.</title>
        <authorList>
            <person name="Zhang L."/>
        </authorList>
    </citation>
    <scope>NUCLEOTIDE SEQUENCE [LARGE SCALE GENOMIC DNA]</scope>
    <source>
        <strain evidence="1">LZ_2023a</strain>
        <tissue evidence="1">Muscle</tissue>
    </source>
</reference>